<proteinExistence type="predicted"/>
<evidence type="ECO:0000313" key="5">
    <source>
        <dbReference type="Proteomes" id="UP001472866"/>
    </source>
</evidence>
<keyword evidence="2" id="KW-0472">Membrane</keyword>
<dbReference type="SMART" id="SM01411">
    <property type="entry name" value="Ephrin_rec_like"/>
    <property type="match status" value="9"/>
</dbReference>
<dbReference type="Proteomes" id="UP001472866">
    <property type="component" value="Chromosome 04"/>
</dbReference>
<dbReference type="PANTHER" id="PTHR11319">
    <property type="entry name" value="G PROTEIN-COUPLED RECEPTOR-RELATED"/>
    <property type="match status" value="1"/>
</dbReference>
<evidence type="ECO:0000313" key="4">
    <source>
        <dbReference type="EMBL" id="WZN61732.1"/>
    </source>
</evidence>
<feature type="region of interest" description="Disordered" evidence="1">
    <location>
        <begin position="1042"/>
        <end position="1067"/>
    </location>
</feature>
<keyword evidence="2" id="KW-0812">Transmembrane</keyword>
<protein>
    <recommendedName>
        <fullName evidence="3">Tyrosine-protein kinase ephrin type A/B receptor-like domain-containing protein</fullName>
    </recommendedName>
</protein>
<dbReference type="Gene3D" id="2.10.50.10">
    <property type="entry name" value="Tumor Necrosis Factor Receptor, subunit A, domain 2"/>
    <property type="match status" value="2"/>
</dbReference>
<keyword evidence="2" id="KW-1133">Transmembrane helix</keyword>
<organism evidence="4 5">
    <name type="scientific">Chloropicon roscoffensis</name>
    <dbReference type="NCBI Taxonomy" id="1461544"/>
    <lineage>
        <taxon>Eukaryota</taxon>
        <taxon>Viridiplantae</taxon>
        <taxon>Chlorophyta</taxon>
        <taxon>Chloropicophyceae</taxon>
        <taxon>Chloropicales</taxon>
        <taxon>Chloropicaceae</taxon>
        <taxon>Chloropicon</taxon>
    </lineage>
</organism>
<feature type="region of interest" description="Disordered" evidence="1">
    <location>
        <begin position="1105"/>
        <end position="1168"/>
    </location>
</feature>
<name>A0AAX4P5T7_9CHLO</name>
<dbReference type="EMBL" id="CP151504">
    <property type="protein sequence ID" value="WZN61732.1"/>
    <property type="molecule type" value="Genomic_DNA"/>
</dbReference>
<feature type="domain" description="Tyrosine-protein kinase ephrin type A/B receptor-like" evidence="3">
    <location>
        <begin position="23"/>
        <end position="67"/>
    </location>
</feature>
<dbReference type="PANTHER" id="PTHR11319:SF35">
    <property type="entry name" value="OUTER MEMBRANE PROTEIN PMPC-RELATED"/>
    <property type="match status" value="1"/>
</dbReference>
<dbReference type="InterPro" id="IPR011641">
    <property type="entry name" value="Tyr-kin_ephrin_A/B_rcpt-like"/>
</dbReference>
<dbReference type="AlphaFoldDB" id="A0AAX4P5T7"/>
<feature type="transmembrane region" description="Helical" evidence="2">
    <location>
        <begin position="677"/>
        <end position="698"/>
    </location>
</feature>
<evidence type="ECO:0000259" key="3">
    <source>
        <dbReference type="Pfam" id="PF07699"/>
    </source>
</evidence>
<evidence type="ECO:0000256" key="2">
    <source>
        <dbReference type="SAM" id="Phobius"/>
    </source>
</evidence>
<feature type="transmembrane region" description="Helical" evidence="2">
    <location>
        <begin position="812"/>
        <end position="835"/>
    </location>
</feature>
<feature type="transmembrane region" description="Helical" evidence="2">
    <location>
        <begin position="1004"/>
        <end position="1024"/>
    </location>
</feature>
<feature type="transmembrane region" description="Helical" evidence="2">
    <location>
        <begin position="940"/>
        <end position="958"/>
    </location>
</feature>
<reference evidence="4 5" key="1">
    <citation type="submission" date="2024-03" db="EMBL/GenBank/DDBJ databases">
        <title>Complete genome sequence of the green alga Chloropicon roscoffensis RCC1871.</title>
        <authorList>
            <person name="Lemieux C."/>
            <person name="Pombert J.-F."/>
            <person name="Otis C."/>
            <person name="Turmel M."/>
        </authorList>
    </citation>
    <scope>NUCLEOTIDE SEQUENCE [LARGE SCALE GENOMIC DNA]</scope>
    <source>
        <strain evidence="4 5">RCC1871</strain>
    </source>
</reference>
<dbReference type="Pfam" id="PF07699">
    <property type="entry name" value="Ephrin_rec_like"/>
    <property type="match status" value="2"/>
</dbReference>
<accession>A0AAX4P5T7</accession>
<gene>
    <name evidence="4" type="ORF">HKI87_04g32670</name>
</gene>
<keyword evidence="5" id="KW-1185">Reference proteome</keyword>
<sequence>MTQVFESYVRACQCKKGYGGDATTFVQCTQCGNSAYKDEVGNVKCTACPTGSSIAGENQAATDIGECVCQGNSEMNAAMGRCECLPGYGGDASNTAVGCSPCGQQAYKSETGNSQCTPCPAGSSIADGDTDATSLDSCVCGLNAEMNTDTGRCECSVGYGGDATNPSIGCSACGTTSYKSDVGNTQCTSCPAGSSIADESTNATSSDSCVCGLNAEMNTDTGRCECSAGYGGDGTNPSIGCSACGTASYKSDVGNAQCTSCPAGSSIADESTNATSLDSCVCGLNAELNADTGRCECSAGYGGDGTNPSIGCSACGTASYKSDVGNAQCTSCPAGSSIADESTNATSSDSCVCGLNAELNADTGRCECSAGYGGDATNPNIGCSACGSFAFKANHVNEACTPCPSGASILSGVVNATNSDSCQCGANTVLNDEDDICECMAGHGGDATKGNIGCSVCGVNGYKAETGNRDCNPCPAGSAIQEGVTAVSVEECSCAEGTVVVGDGSDTSTIMCECAVGYFGSSAGATGCQLCPLGDYKDLAGNAVSCSSCEVALGEGATTFGRGAQSVDMCECGSGFYKFEESCVPCETGAYCPSGDASSMVALPGYWRSDPVSTTFFSCESPNGYTLCMGGTANQTGVGQSGPLCREGHEGLLCSKCKKGYGKTYGVCSKCDSAFNASGVLLVLFAILVFLALLYLLISNNLRKATSQSNEKESITLSVVKIIINWLQMASIAAQVRVSSNESMERFFQIQDVSNVSPFQFSSFNCMVQANYFDQFYSALAVPPMCVALGFCLTGVHFLARRAKSVRFRDMFVMVSQMLWFFTYSMVSQIILGIFECRDLDRGISVLSADLAVQCETSKHNSAVSLGYIFGALYIAGLPIQVVAQLYWYRNNLQDQSVKVRYMFLFHNYREGLYWYECVNMLRKIGLVTALVLLQEDLGTQVFALSILSMTYLTLHAYIKPYSSRTLNELETGALFVTALTLSACSFFYSNPTGTGNPVVENSLTWSVILLSTALLLWSIFLIGKGGLVAMATRGKQGNGLYDLPSKASRPHLNGKNGGGDSARSPSQFKSLLAHDETAAATSPVPTPEATKVTVMPNPLRQQGAALEAQDAPLPTTVSKGWQERGRERVVTVSNPLSAKPPEGEEERGSDNPLCAAGDGEGMAEDLPDSIVHGTMSVGVKEDSEAPLVTNPLSDNAEESALYPVVAHE</sequence>
<feature type="region of interest" description="Disordered" evidence="1">
    <location>
        <begin position="1182"/>
        <end position="1209"/>
    </location>
</feature>
<evidence type="ECO:0000256" key="1">
    <source>
        <dbReference type="SAM" id="MobiDB-lite"/>
    </source>
</evidence>
<feature type="transmembrane region" description="Helical" evidence="2">
    <location>
        <begin position="970"/>
        <end position="989"/>
    </location>
</feature>
<feature type="transmembrane region" description="Helical" evidence="2">
    <location>
        <begin position="776"/>
        <end position="800"/>
    </location>
</feature>
<feature type="domain" description="Tyrosine-protein kinase ephrin type A/B receptor-like" evidence="3">
    <location>
        <begin position="451"/>
        <end position="492"/>
    </location>
</feature>
<feature type="transmembrane region" description="Helical" evidence="2">
    <location>
        <begin position="866"/>
        <end position="889"/>
    </location>
</feature>